<name>E9H0I7_DAPPU</name>
<reference evidence="2 3" key="1">
    <citation type="journal article" date="2011" name="Science">
        <title>The ecoresponsive genome of Daphnia pulex.</title>
        <authorList>
            <person name="Colbourne J.K."/>
            <person name="Pfrender M.E."/>
            <person name="Gilbert D."/>
            <person name="Thomas W.K."/>
            <person name="Tucker A."/>
            <person name="Oakley T.H."/>
            <person name="Tokishita S."/>
            <person name="Aerts A."/>
            <person name="Arnold G.J."/>
            <person name="Basu M.K."/>
            <person name="Bauer D.J."/>
            <person name="Caceres C.E."/>
            <person name="Carmel L."/>
            <person name="Casola C."/>
            <person name="Choi J.H."/>
            <person name="Detter J.C."/>
            <person name="Dong Q."/>
            <person name="Dusheyko S."/>
            <person name="Eads B.D."/>
            <person name="Frohlich T."/>
            <person name="Geiler-Samerotte K.A."/>
            <person name="Gerlach D."/>
            <person name="Hatcher P."/>
            <person name="Jogdeo S."/>
            <person name="Krijgsveld J."/>
            <person name="Kriventseva E.V."/>
            <person name="Kultz D."/>
            <person name="Laforsch C."/>
            <person name="Lindquist E."/>
            <person name="Lopez J."/>
            <person name="Manak J.R."/>
            <person name="Muller J."/>
            <person name="Pangilinan J."/>
            <person name="Patwardhan R.P."/>
            <person name="Pitluck S."/>
            <person name="Pritham E.J."/>
            <person name="Rechtsteiner A."/>
            <person name="Rho M."/>
            <person name="Rogozin I.B."/>
            <person name="Sakarya O."/>
            <person name="Salamov A."/>
            <person name="Schaack S."/>
            <person name="Shapiro H."/>
            <person name="Shiga Y."/>
            <person name="Skalitzky C."/>
            <person name="Smith Z."/>
            <person name="Souvorov A."/>
            <person name="Sung W."/>
            <person name="Tang Z."/>
            <person name="Tsuchiya D."/>
            <person name="Tu H."/>
            <person name="Vos H."/>
            <person name="Wang M."/>
            <person name="Wolf Y.I."/>
            <person name="Yamagata H."/>
            <person name="Yamada T."/>
            <person name="Ye Y."/>
            <person name="Shaw J.R."/>
            <person name="Andrews J."/>
            <person name="Crease T.J."/>
            <person name="Tang H."/>
            <person name="Lucas S.M."/>
            <person name="Robertson H.M."/>
            <person name="Bork P."/>
            <person name="Koonin E.V."/>
            <person name="Zdobnov E.M."/>
            <person name="Grigoriev I.V."/>
            <person name="Lynch M."/>
            <person name="Boore J.L."/>
        </authorList>
    </citation>
    <scope>NUCLEOTIDE SEQUENCE [LARGE SCALE GENOMIC DNA]</scope>
</reference>
<evidence type="ECO:0000313" key="2">
    <source>
        <dbReference type="EMBL" id="EFX74653.1"/>
    </source>
</evidence>
<organism evidence="2 3">
    <name type="scientific">Daphnia pulex</name>
    <name type="common">Water flea</name>
    <dbReference type="NCBI Taxonomy" id="6669"/>
    <lineage>
        <taxon>Eukaryota</taxon>
        <taxon>Metazoa</taxon>
        <taxon>Ecdysozoa</taxon>
        <taxon>Arthropoda</taxon>
        <taxon>Crustacea</taxon>
        <taxon>Branchiopoda</taxon>
        <taxon>Diplostraca</taxon>
        <taxon>Cladocera</taxon>
        <taxon>Anomopoda</taxon>
        <taxon>Daphniidae</taxon>
        <taxon>Daphnia</taxon>
    </lineage>
</organism>
<dbReference type="KEGG" id="dpx:DAPPUDRAFT_251481"/>
<evidence type="ECO:0000313" key="3">
    <source>
        <dbReference type="Proteomes" id="UP000000305"/>
    </source>
</evidence>
<evidence type="ECO:0000256" key="1">
    <source>
        <dbReference type="SAM" id="MobiDB-lite"/>
    </source>
</evidence>
<gene>
    <name evidence="2" type="ORF">DAPPUDRAFT_251481</name>
</gene>
<keyword evidence="3" id="KW-1185">Reference proteome</keyword>
<proteinExistence type="predicted"/>
<dbReference type="HOGENOM" id="CLU_1024012_0_0_1"/>
<feature type="compositionally biased region" description="Low complexity" evidence="1">
    <location>
        <begin position="233"/>
        <end position="244"/>
    </location>
</feature>
<sequence>MVRLILYVDPMQGGSSSHAGQAVHQLLDLTEAKLKQHQQRCSLTAVSQELSIISTPTVVVLYTSRIDVRLYYLARPLIAETLSRAGHRLLLSTSDIRFRRLITAVVETGGVATFLIRRLVAQSPSLLFALARTTQTLVLWAGHVLDPAQRVCCCFAAIGDDGSSAVQPRRGRLFGRNPAAITRVLAQHQIAQQLQQETTTRLAGTGPEVTGGSAQLLHLPAGRGSSSSKDDVAASVSTSASGVRSCDDPGSASDTHCVCHRRVVVVGCHSNN</sequence>
<accession>E9H0I7</accession>
<feature type="region of interest" description="Disordered" evidence="1">
    <location>
        <begin position="203"/>
        <end position="254"/>
    </location>
</feature>
<dbReference type="InParanoid" id="E9H0I7"/>
<dbReference type="Proteomes" id="UP000000305">
    <property type="component" value="Unassembled WGS sequence"/>
</dbReference>
<protein>
    <submittedName>
        <fullName evidence="2">Uncharacterized protein</fullName>
    </submittedName>
</protein>
<dbReference type="EMBL" id="GL732581">
    <property type="protein sequence ID" value="EFX74653.1"/>
    <property type="molecule type" value="Genomic_DNA"/>
</dbReference>
<dbReference type="AlphaFoldDB" id="E9H0I7"/>